<dbReference type="PANTHER" id="PTHR12801">
    <property type="entry name" value="RNA EXONUCLEASE REXO1 / RECO3 FAMILY MEMBER-RELATED"/>
    <property type="match status" value="1"/>
</dbReference>
<organism evidence="9 10">
    <name type="scientific">Arabidopsis thaliana</name>
    <name type="common">Mouse-ear cress</name>
    <dbReference type="NCBI Taxonomy" id="3702"/>
    <lineage>
        <taxon>Eukaryota</taxon>
        <taxon>Viridiplantae</taxon>
        <taxon>Streptophyta</taxon>
        <taxon>Embryophyta</taxon>
        <taxon>Tracheophyta</taxon>
        <taxon>Spermatophyta</taxon>
        <taxon>Magnoliopsida</taxon>
        <taxon>eudicotyledons</taxon>
        <taxon>Gunneridae</taxon>
        <taxon>Pentapetalae</taxon>
        <taxon>rosids</taxon>
        <taxon>malvids</taxon>
        <taxon>Brassicales</taxon>
        <taxon>Brassicaceae</taxon>
        <taxon>Camelineae</taxon>
        <taxon>Arabidopsis</taxon>
    </lineage>
</organism>
<dbReference type="Gene3D" id="3.30.420.10">
    <property type="entry name" value="Ribonuclease H-like superfamily/Ribonuclease H"/>
    <property type="match status" value="1"/>
</dbReference>
<evidence type="ECO:0000256" key="2">
    <source>
        <dbReference type="ARBA" id="ARBA00006357"/>
    </source>
</evidence>
<keyword evidence="4" id="KW-0378">Hydrolase</keyword>
<dbReference type="GO" id="GO:0003676">
    <property type="term" value="F:nucleic acid binding"/>
    <property type="evidence" value="ECO:0007669"/>
    <property type="project" value="InterPro"/>
</dbReference>
<dbReference type="SUPFAM" id="SSF53098">
    <property type="entry name" value="Ribonuclease H-like"/>
    <property type="match status" value="1"/>
</dbReference>
<evidence type="ECO:0000256" key="5">
    <source>
        <dbReference type="ARBA" id="ARBA00022839"/>
    </source>
</evidence>
<sequence>MDYLQAMRLREANRLMIAKFKKESPANDSPEQRLVRLTNENPQYNVDFLFHSYSKDWFVSDVGMKMSNVMIPNQMLALDCEMVLCEDGTEGVVRVGAVDRNLKVILDEFVKPHKPVVDYRTAITGVTAEDVQKASLSLVDIQEKLRPFLSAGAILVVLKIDHPIVIDTSLVFKYPNSRKLRRPSLNTLCMSVLGYEVQKAGVSHHCVHDAAAAMKLALAVIEKRVDTTITLTKEMVEAEKSRLFLHRIPHHLSSEELKKDLALKFFPKNFTIDVKPAKTQGGYYCAVVIFGSSVEANQAFENVIGYKETDSSGLPQKLISCSISTFYVR</sequence>
<dbReference type="AlphaFoldDB" id="A0A178VBS7"/>
<reference evidence="10" key="1">
    <citation type="journal article" date="2016" name="Proc. Natl. Acad. Sci. U.S.A.">
        <title>Chromosome-level assembly of Arabidopsis thaliana Ler reveals the extent of translocation and inversion polymorphisms.</title>
        <authorList>
            <person name="Zapata L."/>
            <person name="Ding J."/>
            <person name="Willing E.M."/>
            <person name="Hartwig B."/>
            <person name="Bezdan D."/>
            <person name="Jiao W.B."/>
            <person name="Patel V."/>
            <person name="Velikkakam James G."/>
            <person name="Koornneef M."/>
            <person name="Ossowski S."/>
            <person name="Schneeberger K."/>
        </authorList>
    </citation>
    <scope>NUCLEOTIDE SEQUENCE [LARGE SCALE GENOMIC DNA]</scope>
    <source>
        <strain evidence="10">cv. Landsberg erecta</strain>
    </source>
</reference>
<dbReference type="GO" id="GO:0004527">
    <property type="term" value="F:exonuclease activity"/>
    <property type="evidence" value="ECO:0007669"/>
    <property type="project" value="UniProtKB-KW"/>
</dbReference>
<evidence type="ECO:0000256" key="6">
    <source>
        <dbReference type="ARBA" id="ARBA00023242"/>
    </source>
</evidence>
<dbReference type="PANTHER" id="PTHR12801:SF145">
    <property type="entry name" value="SMALL RNA DEGRADING NUCLEASE 1-RELATED"/>
    <property type="match status" value="1"/>
</dbReference>
<evidence type="ECO:0000313" key="9">
    <source>
        <dbReference type="EMBL" id="OAP03148.1"/>
    </source>
</evidence>
<comment type="similarity">
    <text evidence="2">Belongs to the REXO1/REXO3 family.</text>
</comment>
<comment type="subcellular location">
    <subcellularLocation>
        <location evidence="1">Nucleus</location>
    </subcellularLocation>
</comment>
<evidence type="ECO:0000256" key="4">
    <source>
        <dbReference type="ARBA" id="ARBA00022801"/>
    </source>
</evidence>
<gene>
    <name evidence="9" type="ordered locus">AXX17_At3g44270</name>
</gene>
<keyword evidence="6" id="KW-0539">Nucleus</keyword>
<evidence type="ECO:0000313" key="10">
    <source>
        <dbReference type="Proteomes" id="UP000078284"/>
    </source>
</evidence>
<dbReference type="InterPro" id="IPR013520">
    <property type="entry name" value="Ribonucl_H"/>
</dbReference>
<evidence type="ECO:0000256" key="7">
    <source>
        <dbReference type="ARBA" id="ARBA00053817"/>
    </source>
</evidence>
<name>A0A178VBS7_ARATH</name>
<evidence type="ECO:0000256" key="3">
    <source>
        <dbReference type="ARBA" id="ARBA00022722"/>
    </source>
</evidence>
<accession>A0A178VBS7</accession>
<dbReference type="EMBL" id="LUHQ01000003">
    <property type="protein sequence ID" value="OAP03148.1"/>
    <property type="molecule type" value="Genomic_DNA"/>
</dbReference>
<protein>
    <recommendedName>
        <fullName evidence="8">Exonuclease domain-containing protein</fullName>
    </recommendedName>
</protein>
<dbReference type="InterPro" id="IPR036397">
    <property type="entry name" value="RNaseH_sf"/>
</dbReference>
<feature type="domain" description="Exonuclease" evidence="8">
    <location>
        <begin position="74"/>
        <end position="226"/>
    </location>
</feature>
<keyword evidence="5" id="KW-0269">Exonuclease</keyword>
<comment type="caution">
    <text evidence="9">The sequence shown here is derived from an EMBL/GenBank/DDBJ whole genome shotgun (WGS) entry which is preliminary data.</text>
</comment>
<dbReference type="Proteomes" id="UP000078284">
    <property type="component" value="Chromosome 3"/>
</dbReference>
<dbReference type="FunFam" id="3.30.420.10:FF:000080">
    <property type="entry name" value="Small RNA degrading nuclease 3"/>
    <property type="match status" value="1"/>
</dbReference>
<proteinExistence type="inferred from homology"/>
<dbReference type="SMART" id="SM00479">
    <property type="entry name" value="EXOIII"/>
    <property type="match status" value="1"/>
</dbReference>
<evidence type="ECO:0000256" key="1">
    <source>
        <dbReference type="ARBA" id="ARBA00004123"/>
    </source>
</evidence>
<dbReference type="GO" id="GO:0005634">
    <property type="term" value="C:nucleus"/>
    <property type="evidence" value="ECO:0007669"/>
    <property type="project" value="UniProtKB-SubCell"/>
</dbReference>
<keyword evidence="3" id="KW-0540">Nuclease</keyword>
<dbReference type="ExpressionAtlas" id="A0A178VBS7">
    <property type="expression patterns" value="baseline and differential"/>
</dbReference>
<dbReference type="InterPro" id="IPR012337">
    <property type="entry name" value="RNaseH-like_sf"/>
</dbReference>
<dbReference type="InterPro" id="IPR047021">
    <property type="entry name" value="REXO1/3/4-like"/>
</dbReference>
<comment type="function">
    <text evidence="7">3'-5' exonuclease degrading single-stranded small RNAs.</text>
</comment>
<evidence type="ECO:0000259" key="8">
    <source>
        <dbReference type="SMART" id="SM00479"/>
    </source>
</evidence>